<dbReference type="InterPro" id="IPR008711">
    <property type="entry name" value="Recombinase_NinB"/>
</dbReference>
<evidence type="ECO:0000313" key="2">
    <source>
        <dbReference type="Proteomes" id="UP000032930"/>
    </source>
</evidence>
<sequence length="147" mass="17464">MEVDFLFHESTKQSAWQQLKEVLATNQPHRIIIKPWKNTRSLSQNATAHMWFGEISRFLKSNGAKFSPDEVKEMMKHTFLGYEVVERVDARTQEPERVRTLRQTSKLDTGEMFRFMEQVEQWAAGMGYFVTIPDDSEYMKLKRRQEQ</sequence>
<proteinExistence type="predicted"/>
<dbReference type="NCBIfam" id="NF007281">
    <property type="entry name" value="PRK09741.1"/>
    <property type="match status" value="1"/>
</dbReference>
<organism evidence="1 2">
    <name type="scientific">Xenorhabdus bovienii</name>
    <name type="common">Xenorhabdus nematophila subsp. bovienii</name>
    <dbReference type="NCBI Taxonomy" id="40576"/>
    <lineage>
        <taxon>Bacteria</taxon>
        <taxon>Pseudomonadati</taxon>
        <taxon>Pseudomonadota</taxon>
        <taxon>Gammaproteobacteria</taxon>
        <taxon>Enterobacterales</taxon>
        <taxon>Morganellaceae</taxon>
        <taxon>Xenorhabdus</taxon>
    </lineage>
</organism>
<evidence type="ECO:0000313" key="1">
    <source>
        <dbReference type="EMBL" id="CDM88201.1"/>
    </source>
</evidence>
<dbReference type="RefSeq" id="WP_046335974.1">
    <property type="nucleotide sequence ID" value="NZ_CAWMEF010000001.1"/>
</dbReference>
<dbReference type="KEGG" id="xbv:XBW1_0844"/>
<dbReference type="Pfam" id="PF05772">
    <property type="entry name" value="NinB"/>
    <property type="match status" value="1"/>
</dbReference>
<gene>
    <name evidence="1" type="ORF">XBW1_0844</name>
</gene>
<reference evidence="1 2" key="1">
    <citation type="submission" date="2014-02" db="EMBL/GenBank/DDBJ databases">
        <authorList>
            <person name="Genoscope - CEA"/>
        </authorList>
    </citation>
    <scope>NUCLEOTIDE SEQUENCE [LARGE SCALE GENOMIC DNA]</scope>
    <source>
        <strain evidence="1 2">CS03</strain>
    </source>
</reference>
<name>A0A0B6X4Y3_XENBV</name>
<dbReference type="InterPro" id="IPR036619">
    <property type="entry name" value="NinB_sf"/>
</dbReference>
<dbReference type="Proteomes" id="UP000032930">
    <property type="component" value="Chromosome"/>
</dbReference>
<dbReference type="AlphaFoldDB" id="A0A0B6X4Y3"/>
<accession>A0A0B6X4Y3</accession>
<protein>
    <recommendedName>
        <fullName evidence="3">NinB protein</fullName>
    </recommendedName>
</protein>
<dbReference type="SUPFAM" id="SSF103370">
    <property type="entry name" value="NinB"/>
    <property type="match status" value="1"/>
</dbReference>
<dbReference type="EMBL" id="FO818637">
    <property type="protein sequence ID" value="CDM88201.1"/>
    <property type="molecule type" value="Genomic_DNA"/>
</dbReference>
<evidence type="ECO:0008006" key="3">
    <source>
        <dbReference type="Google" id="ProtNLM"/>
    </source>
</evidence>
<dbReference type="Gene3D" id="1.10.3790.10">
    <property type="entry name" value="NinB"/>
    <property type="match status" value="1"/>
</dbReference>